<gene>
    <name evidence="1" type="ORF">ACFQ0E_13980</name>
</gene>
<evidence type="ECO:0000313" key="2">
    <source>
        <dbReference type="Proteomes" id="UP001597110"/>
    </source>
</evidence>
<evidence type="ECO:0000313" key="1">
    <source>
        <dbReference type="EMBL" id="MFD0726707.1"/>
    </source>
</evidence>
<comment type="caution">
    <text evidence="1">The sequence shown here is derived from an EMBL/GenBank/DDBJ whole genome shotgun (WGS) entry which is preliminary data.</text>
</comment>
<accession>A0ABW2YDT8</accession>
<proteinExistence type="predicted"/>
<organism evidence="1 2">
    <name type="scientific">Lysobacter brunescens</name>
    <dbReference type="NCBI Taxonomy" id="262323"/>
    <lineage>
        <taxon>Bacteria</taxon>
        <taxon>Pseudomonadati</taxon>
        <taxon>Pseudomonadota</taxon>
        <taxon>Gammaproteobacteria</taxon>
        <taxon>Lysobacterales</taxon>
        <taxon>Lysobacteraceae</taxon>
        <taxon>Lysobacter</taxon>
    </lineage>
</organism>
<name>A0ABW2YDT8_9GAMM</name>
<reference evidence="2" key="1">
    <citation type="journal article" date="2019" name="Int. J. Syst. Evol. Microbiol.">
        <title>The Global Catalogue of Microorganisms (GCM) 10K type strain sequencing project: providing services to taxonomists for standard genome sequencing and annotation.</title>
        <authorList>
            <consortium name="The Broad Institute Genomics Platform"/>
            <consortium name="The Broad Institute Genome Sequencing Center for Infectious Disease"/>
            <person name="Wu L."/>
            <person name="Ma J."/>
        </authorList>
    </citation>
    <scope>NUCLEOTIDE SEQUENCE [LARGE SCALE GENOMIC DNA]</scope>
    <source>
        <strain evidence="2">CCUG 55585</strain>
    </source>
</reference>
<protein>
    <recommendedName>
        <fullName evidence="3">Flagellar FliJ protein</fullName>
    </recommendedName>
</protein>
<dbReference type="RefSeq" id="WP_386824826.1">
    <property type="nucleotide sequence ID" value="NZ_JBHTIF010000003.1"/>
</dbReference>
<evidence type="ECO:0008006" key="3">
    <source>
        <dbReference type="Google" id="ProtNLM"/>
    </source>
</evidence>
<dbReference type="Proteomes" id="UP001597110">
    <property type="component" value="Unassembled WGS sequence"/>
</dbReference>
<dbReference type="EMBL" id="JBHTIF010000003">
    <property type="protein sequence ID" value="MFD0726707.1"/>
    <property type="molecule type" value="Genomic_DNA"/>
</dbReference>
<sequence>MSARYAPAISTLVRWRAFEEALAERGCQQASARVLAANDALDKASAVAETIARRRDELLSAGALDLTLLQAVAEFEGLARDEESRRRDALRQCERERDEAIAAHVDARTRTRVAETRRDRVVAEARDQEEKKLFDQMASLLVATAVDSYKGEAA</sequence>
<keyword evidence="2" id="KW-1185">Reference proteome</keyword>